<gene>
    <name evidence="2" type="ORF">DLP05_005</name>
</gene>
<protein>
    <submittedName>
        <fullName evidence="2">Uncharacterized protein</fullName>
    </submittedName>
</protein>
<dbReference type="Proteomes" id="UP000241675">
    <property type="component" value="Segment"/>
</dbReference>
<evidence type="ECO:0000313" key="2">
    <source>
        <dbReference type="EMBL" id="ATS92409.1"/>
    </source>
</evidence>
<dbReference type="EMBL" id="MG189906">
    <property type="protein sequence ID" value="ATS92409.1"/>
    <property type="molecule type" value="Genomic_DNA"/>
</dbReference>
<reference evidence="3" key="1">
    <citation type="submission" date="2017-10" db="EMBL/GenBank/DDBJ databases">
        <authorList>
            <person name="Peters D.L."/>
        </authorList>
    </citation>
    <scope>NUCLEOTIDE SEQUENCE [LARGE SCALE GENOMIC DNA]</scope>
</reference>
<sequence length="56" mass="6033">MSDDAKVQKANPYRGAGGKFCSQRQAITTTLTIPKQPANRKKPQKKQAGPAGGMKF</sequence>
<name>A0A2D2W2X6_9CAUD</name>
<evidence type="ECO:0000256" key="1">
    <source>
        <dbReference type="SAM" id="MobiDB-lite"/>
    </source>
</evidence>
<proteinExistence type="predicted"/>
<organism evidence="2 3">
    <name type="scientific">Stenotrophomonas phage vB_SmaS_DLP_5</name>
    <dbReference type="NCBI Taxonomy" id="2044561"/>
    <lineage>
        <taxon>Viruses</taxon>
        <taxon>Duplodnaviria</taxon>
        <taxon>Heunggongvirae</taxon>
        <taxon>Uroviricota</taxon>
        <taxon>Caudoviricetes</taxon>
        <taxon>Delepquintavirus</taxon>
        <taxon>Delepquintavirus DLP5</taxon>
    </lineage>
</organism>
<evidence type="ECO:0000313" key="3">
    <source>
        <dbReference type="Proteomes" id="UP000241675"/>
    </source>
</evidence>
<reference evidence="2 3" key="2">
    <citation type="submission" date="2017-11" db="EMBL/GenBank/DDBJ databases">
        <title>Lysogenic conversion of Stenotrophomonas maltophilia by temperate phage DLP4.</title>
        <authorList>
            <person name="Dennis J."/>
            <person name="Stothard P."/>
        </authorList>
    </citation>
    <scope>NUCLEOTIDE SEQUENCE [LARGE SCALE GENOMIC DNA]</scope>
</reference>
<accession>A0A2D2W2X6</accession>
<feature type="region of interest" description="Disordered" evidence="1">
    <location>
        <begin position="29"/>
        <end position="56"/>
    </location>
</feature>
<keyword evidence="3" id="KW-1185">Reference proteome</keyword>